<keyword evidence="4" id="KW-1185">Reference proteome</keyword>
<name>A0A5P1RCQ4_9GAMM</name>
<feature type="region of interest" description="Disordered" evidence="1">
    <location>
        <begin position="443"/>
        <end position="463"/>
    </location>
</feature>
<gene>
    <name evidence="3" type="ORF">F0U83_12035</name>
</gene>
<sequence>MFLQVVYKMLSFAIKKIQKSLPLFFVLLISAPVFVPYTHAEEEVWTYEMQPGDHIWKIAHELLTDWRSWQEVARFNSVQNDKLMAAGTVLRIPTSMIRERNADIQLIEVSGPVSLIRQNAETVPLSEAQSVIAGDLIKTGSQGSALIRFEDDTQVLLSQESELLINKASVIGSKKNVIDINVLLEDGEAEIRANPQKIPGSRFIIETPSAFATTRGTVYRVRATKDTTAAEVLQGKIQIANTRGSTQVKQTFGTLASKNKPPQKPQALLKAPNLPELGTIRYLPARLSWNKVPQALNYRSQIAPSQTFEALLLDQLGEATKMNLPATLADGTYWLKVKAVDSKGLQGLDSIQSFTVDARPFPPLIQAPLSKTPVYTGDVEFSWAKPENVENFQFQLAKNETFAEILIDNPTVQAQSLTVPIIEAGQYFWRVTSVSHTGKVGPVGHTNTIQVRPTPPTPELKAPATSDTELTLAWQKDEIAQTYEVQLAKDSDFKELVAGQTVQISEASFPRPVSGDYYMRVRGIDADNYAGGWTAPQKIEVPVKSYMPAFIWTILSIAILL</sequence>
<dbReference type="Pfam" id="PF04773">
    <property type="entry name" value="FecR"/>
    <property type="match status" value="1"/>
</dbReference>
<dbReference type="InterPro" id="IPR016930">
    <property type="entry name" value="UCP029644"/>
</dbReference>
<dbReference type="PANTHER" id="PTHR38731">
    <property type="entry name" value="LIPL45-RELATED LIPOPROTEIN-RELATED"/>
    <property type="match status" value="1"/>
</dbReference>
<dbReference type="Gene3D" id="2.60.120.1440">
    <property type="match status" value="1"/>
</dbReference>
<evidence type="ECO:0000256" key="1">
    <source>
        <dbReference type="SAM" id="MobiDB-lite"/>
    </source>
</evidence>
<reference evidence="3 4" key="1">
    <citation type="journal article" date="2019" name="Biochem. Eng. J.">
        <title>Metabolic engineering of the marine bacteria Neptunomonas concharum for the production of acetoin and meso-2,3-butanediol from acetate.</title>
        <authorList>
            <person name="Li W."/>
            <person name="Pu N."/>
            <person name="Liu C.-X."/>
            <person name="Yuan Q.-P."/>
            <person name="Li Z.-J."/>
        </authorList>
    </citation>
    <scope>NUCLEOTIDE SEQUENCE [LARGE SCALE GENOMIC DNA]</scope>
    <source>
        <strain evidence="3 4">JCM17730</strain>
    </source>
</reference>
<dbReference type="CDD" id="cd00118">
    <property type="entry name" value="LysM"/>
    <property type="match status" value="1"/>
</dbReference>
<organism evidence="3 4">
    <name type="scientific">Neptunomonas concharum</name>
    <dbReference type="NCBI Taxonomy" id="1031538"/>
    <lineage>
        <taxon>Bacteria</taxon>
        <taxon>Pseudomonadati</taxon>
        <taxon>Pseudomonadota</taxon>
        <taxon>Gammaproteobacteria</taxon>
        <taxon>Oceanospirillales</taxon>
        <taxon>Oceanospirillaceae</taxon>
        <taxon>Neptunomonas</taxon>
    </lineage>
</organism>
<dbReference type="EMBL" id="CP043869">
    <property type="protein sequence ID" value="QEQ97383.1"/>
    <property type="molecule type" value="Genomic_DNA"/>
</dbReference>
<dbReference type="InterPro" id="IPR018392">
    <property type="entry name" value="LysM"/>
</dbReference>
<dbReference type="InterPro" id="IPR006860">
    <property type="entry name" value="FecR"/>
</dbReference>
<dbReference type="KEGG" id="ncu:F0U83_12035"/>
<dbReference type="PIRSF" id="PIRSF029644">
    <property type="entry name" value="UCP029644"/>
    <property type="match status" value="1"/>
</dbReference>
<proteinExistence type="predicted"/>
<dbReference type="InterPro" id="IPR013783">
    <property type="entry name" value="Ig-like_fold"/>
</dbReference>
<evidence type="ECO:0000313" key="4">
    <source>
        <dbReference type="Proteomes" id="UP000324760"/>
    </source>
</evidence>
<dbReference type="Gene3D" id="2.60.40.10">
    <property type="entry name" value="Immunoglobulins"/>
    <property type="match status" value="2"/>
</dbReference>
<dbReference type="InterPro" id="IPR036779">
    <property type="entry name" value="LysM_dom_sf"/>
</dbReference>
<evidence type="ECO:0000259" key="2">
    <source>
        <dbReference type="Pfam" id="PF04773"/>
    </source>
</evidence>
<dbReference type="Proteomes" id="UP000324760">
    <property type="component" value="Chromosome"/>
</dbReference>
<accession>A0A5P1RCQ4</accession>
<dbReference type="Gene3D" id="3.10.350.10">
    <property type="entry name" value="LysM domain"/>
    <property type="match status" value="1"/>
</dbReference>
<protein>
    <recommendedName>
        <fullName evidence="2">FecR protein domain-containing protein</fullName>
    </recommendedName>
</protein>
<dbReference type="AlphaFoldDB" id="A0A5P1RCQ4"/>
<dbReference type="OrthoDB" id="9813091at2"/>
<feature type="domain" description="FecR protein" evidence="2">
    <location>
        <begin position="135"/>
        <end position="237"/>
    </location>
</feature>
<evidence type="ECO:0000313" key="3">
    <source>
        <dbReference type="EMBL" id="QEQ97383.1"/>
    </source>
</evidence>